<sequence>MYENRGLFETKACRKMNSITAWFVFTTVLCTSHRVIGRGLSREQYRVVELDRETKEALDRLRPKFNEVIESLKRMCDEKCNSETQAASSEKVIKCMDTCVKVEELKVLLISKNDQ</sequence>
<dbReference type="Proteomes" id="UP000030764">
    <property type="component" value="Unassembled WGS sequence"/>
</dbReference>
<evidence type="ECO:0000313" key="1">
    <source>
        <dbReference type="EMBL" id="KFD55206.1"/>
    </source>
</evidence>
<dbReference type="AlphaFoldDB" id="A0A085MDB0"/>
<reference evidence="1 2" key="1">
    <citation type="journal article" date="2014" name="Nat. Genet.">
        <title>Genome and transcriptome of the porcine whipworm Trichuris suis.</title>
        <authorList>
            <person name="Jex A.R."/>
            <person name="Nejsum P."/>
            <person name="Schwarz E.M."/>
            <person name="Hu L."/>
            <person name="Young N.D."/>
            <person name="Hall R.S."/>
            <person name="Korhonen P.K."/>
            <person name="Liao S."/>
            <person name="Thamsborg S."/>
            <person name="Xia J."/>
            <person name="Xu P."/>
            <person name="Wang S."/>
            <person name="Scheerlinck J.P."/>
            <person name="Hofmann A."/>
            <person name="Sternberg P.W."/>
            <person name="Wang J."/>
            <person name="Gasser R.B."/>
        </authorList>
    </citation>
    <scope>NUCLEOTIDE SEQUENCE [LARGE SCALE GENOMIC DNA]</scope>
    <source>
        <strain evidence="1">DCEP-RM93M</strain>
    </source>
</reference>
<name>A0A085MDB0_9BILA</name>
<keyword evidence="2" id="KW-1185">Reference proteome</keyword>
<dbReference type="EMBL" id="KL363201">
    <property type="protein sequence ID" value="KFD55206.1"/>
    <property type="molecule type" value="Genomic_DNA"/>
</dbReference>
<gene>
    <name evidence="1" type="ORF">M513_03847</name>
</gene>
<organism evidence="1 2">
    <name type="scientific">Trichuris suis</name>
    <name type="common">pig whipworm</name>
    <dbReference type="NCBI Taxonomy" id="68888"/>
    <lineage>
        <taxon>Eukaryota</taxon>
        <taxon>Metazoa</taxon>
        <taxon>Ecdysozoa</taxon>
        <taxon>Nematoda</taxon>
        <taxon>Enoplea</taxon>
        <taxon>Dorylaimia</taxon>
        <taxon>Trichinellida</taxon>
        <taxon>Trichuridae</taxon>
        <taxon>Trichuris</taxon>
    </lineage>
</organism>
<protein>
    <submittedName>
        <fullName evidence="1">Uncharacterized protein</fullName>
    </submittedName>
</protein>
<evidence type="ECO:0000313" key="2">
    <source>
        <dbReference type="Proteomes" id="UP000030764"/>
    </source>
</evidence>
<accession>A0A085MDB0</accession>
<proteinExistence type="predicted"/>